<sequence>MISNLQDSDKQTFGSTLDNLVLLMMTRLDENKLQLRNRIEKVLGKLIAANIIREENNNYYFYNEDEVELSKLIASTTVGSDFYSETLKTILFTWLKVDSKIRYAGNDFRIVAKVDGKNYQGNSGDITVSFTVFDDTNLNEKAFGNQQDILIFCINEWFLKDKDLREEFQRYCKVELYTRNNQSYPTEARKKSIDNFKSRNKEIIEGKIKPTIYEKFAKTSFVSGNTVIEPNEINGNGAERYRNVIFRHLESVYKYAKLAETLPQTQEELKQKVSHKVQPNDYTLNPLSEPEKMINDYITRQANEILLADLLDKFKSVPYGWKDVSIIYIVSELYKRKLRDLNYRNQPHYPLTDFVNKALISSERSSLSIVPVQAISQDLINQAIGGWKTIFNEHIAPTGDGNAPFEELRNKRLSEKHDKWIDTRQAVETYPFAKHLTELIDKLAKWKNIREPQRFFETLHAEASSVAQIVDICQNLKDFAEQSLDEYNKIKRFVELREVDFQRLEKEDKDKAALLNHFMRCDNPVSDFRQYRKIKLELEQSITEKIKELKAATLTRYEAIFKELDTLAEVNDVTKFVFADSDYKLGKIAKLNTISDLTIESFKADNFLENARAKILLEKNEVDLEKIRRKQQTILDTGEKPNGPAITMMPPISYSLPKASHILSTEAEVDAYIKEISSV</sequence>
<feature type="domain" description="Probable ATP-binding protein BrxC alpha-helical" evidence="2">
    <location>
        <begin position="413"/>
        <end position="497"/>
    </location>
</feature>
<evidence type="ECO:0000313" key="4">
    <source>
        <dbReference type="EMBL" id="KAA6328560.1"/>
    </source>
</evidence>
<dbReference type="AlphaFoldDB" id="A0A5J4R602"/>
<comment type="caution">
    <text evidence="4">The sequence shown here is derived from an EMBL/GenBank/DDBJ whole genome shotgun (WGS) entry which is preliminary data.</text>
</comment>
<accession>A0A5J4R602</accession>
<evidence type="ECO:0000259" key="1">
    <source>
        <dbReference type="Pfam" id="PF25791"/>
    </source>
</evidence>
<organism evidence="4">
    <name type="scientific">termite gut metagenome</name>
    <dbReference type="NCBI Taxonomy" id="433724"/>
    <lineage>
        <taxon>unclassified sequences</taxon>
        <taxon>metagenomes</taxon>
        <taxon>organismal metagenomes</taxon>
    </lineage>
</organism>
<evidence type="ECO:0000259" key="2">
    <source>
        <dbReference type="Pfam" id="PF25792"/>
    </source>
</evidence>
<feature type="domain" description="Probable ATP-binding protein BrxC winged helix-turn-helix" evidence="1">
    <location>
        <begin position="288"/>
        <end position="345"/>
    </location>
</feature>
<dbReference type="InterPro" id="IPR058036">
    <property type="entry name" value="BREX_BrxC_4th"/>
</dbReference>
<dbReference type="InterPro" id="IPR058037">
    <property type="entry name" value="BREX_BrxC_helical"/>
</dbReference>
<gene>
    <name evidence="4" type="ORF">EZS27_022562</name>
</gene>
<dbReference type="Pfam" id="PF25792">
    <property type="entry name" value="BREX_BrxC_helical"/>
    <property type="match status" value="1"/>
</dbReference>
<protein>
    <submittedName>
        <fullName evidence="4">Uncharacterized protein</fullName>
    </submittedName>
</protein>
<dbReference type="EMBL" id="SNRY01001799">
    <property type="protein sequence ID" value="KAA6328560.1"/>
    <property type="molecule type" value="Genomic_DNA"/>
</dbReference>
<feature type="domain" description="Probable ATP-binding protein BrxC 4th six-stranded beta-sheet" evidence="3">
    <location>
        <begin position="83"/>
        <end position="224"/>
    </location>
</feature>
<dbReference type="InterPro" id="IPR058038">
    <property type="entry name" value="BREX_BrxC_wHTH"/>
</dbReference>
<dbReference type="Pfam" id="PF25791">
    <property type="entry name" value="WHD_BREX_BrxC"/>
    <property type="match status" value="1"/>
</dbReference>
<name>A0A5J4R602_9ZZZZ</name>
<dbReference type="Pfam" id="PF25796">
    <property type="entry name" value="BREX_BrxC_4th"/>
    <property type="match status" value="1"/>
</dbReference>
<evidence type="ECO:0000259" key="3">
    <source>
        <dbReference type="Pfam" id="PF25796"/>
    </source>
</evidence>
<reference evidence="4" key="1">
    <citation type="submission" date="2019-03" db="EMBL/GenBank/DDBJ databases">
        <title>Single cell metagenomics reveals metabolic interactions within the superorganism composed of flagellate Streblomastix strix and complex community of Bacteroidetes bacteria on its surface.</title>
        <authorList>
            <person name="Treitli S.C."/>
            <person name="Kolisko M."/>
            <person name="Husnik F."/>
            <person name="Keeling P."/>
            <person name="Hampl V."/>
        </authorList>
    </citation>
    <scope>NUCLEOTIDE SEQUENCE</scope>
    <source>
        <strain evidence="4">STM</strain>
    </source>
</reference>
<proteinExistence type="predicted"/>